<dbReference type="Gene3D" id="3.20.20.140">
    <property type="entry name" value="Metal-dependent hydrolases"/>
    <property type="match status" value="1"/>
</dbReference>
<dbReference type="RefSeq" id="WP_159979888.1">
    <property type="nucleotide sequence ID" value="NZ_BLIV01000007.1"/>
</dbReference>
<dbReference type="EMBL" id="BLIV01000007">
    <property type="protein sequence ID" value="GFE51795.1"/>
    <property type="molecule type" value="Genomic_DNA"/>
</dbReference>
<dbReference type="SUPFAM" id="SSF51338">
    <property type="entry name" value="Composite domain of metallo-dependent hydrolases"/>
    <property type="match status" value="1"/>
</dbReference>
<organism evidence="2 3">
    <name type="scientific">Roseobacter cerasinus</name>
    <dbReference type="NCBI Taxonomy" id="2602289"/>
    <lineage>
        <taxon>Bacteria</taxon>
        <taxon>Pseudomonadati</taxon>
        <taxon>Pseudomonadota</taxon>
        <taxon>Alphaproteobacteria</taxon>
        <taxon>Rhodobacterales</taxon>
        <taxon>Roseobacteraceae</taxon>
        <taxon>Roseobacter</taxon>
    </lineage>
</organism>
<dbReference type="SUPFAM" id="SSF51556">
    <property type="entry name" value="Metallo-dependent hydrolases"/>
    <property type="match status" value="1"/>
</dbReference>
<dbReference type="InterPro" id="IPR032466">
    <property type="entry name" value="Metal_Hydrolase"/>
</dbReference>
<comment type="caution">
    <text evidence="2">The sequence shown here is derived from an EMBL/GenBank/DDBJ whole genome shotgun (WGS) entry which is preliminary data.</text>
</comment>
<feature type="domain" description="Amidohydrolase 3" evidence="1">
    <location>
        <begin position="55"/>
        <end position="538"/>
    </location>
</feature>
<keyword evidence="3" id="KW-1185">Reference proteome</keyword>
<dbReference type="Proteomes" id="UP000436522">
    <property type="component" value="Unassembled WGS sequence"/>
</dbReference>
<gene>
    <name evidence="2" type="ORF">So717_35480</name>
</gene>
<sequence>MITVFRAAKVITMDPNRPEATHVAVRDGRVLAVGGPDCAEGWGEAQVDDRFADQVILPGLIEAHAHVMAGGIWDYTYCGHYARTDPQGKTWEGVGDYDAIIARLRAVAANTPKGTPIIGWGLDPNFLAGRRFDKDHLDQVSTDHPVIVSHSNFHLMTVNSAALALAGFDAGTNIEGVMKGPDGTPNGELQEFAAMTPMCEASGYNFLNMATEPSLRAYGQVARLCGVTTVAELLSDLHDDEVTMIERVVHDPAFPARFVPIMNAMVGDPEEEAARALRLRARSTDRLSLGRAKLFTDGAIQGYTAKLKAPGYFTGEDNGIWNMDLDHYRRAVEALHKAGVKTHIHTNGDAASEFAIDVYEEVMLKYPNPDLRHTLEHVQLATRDQFKRMKALGLTCNIFGNHIHYFGDIHWTKTLGPDRASRMNACRDAVEIFDNEFAIHSDAPITPMAPLVTAWAAVNRVTETGRVLGTSQQITVPQALHCITLGAAHVLKLDHEIGSIQTGKHADFCVLGEDPLSVDPMALRDIEVVATVLGGEVTA</sequence>
<dbReference type="CDD" id="cd01300">
    <property type="entry name" value="YtcJ_like"/>
    <property type="match status" value="1"/>
</dbReference>
<dbReference type="OrthoDB" id="9811399at2"/>
<dbReference type="InterPro" id="IPR013108">
    <property type="entry name" value="Amidohydro_3"/>
</dbReference>
<name>A0A640VXW0_9RHOB</name>
<dbReference type="Pfam" id="PF07969">
    <property type="entry name" value="Amidohydro_3"/>
    <property type="match status" value="1"/>
</dbReference>
<proteinExistence type="predicted"/>
<accession>A0A640VXW0</accession>
<evidence type="ECO:0000313" key="2">
    <source>
        <dbReference type="EMBL" id="GFE51795.1"/>
    </source>
</evidence>
<evidence type="ECO:0000259" key="1">
    <source>
        <dbReference type="Pfam" id="PF07969"/>
    </source>
</evidence>
<dbReference type="InterPro" id="IPR011059">
    <property type="entry name" value="Metal-dep_hydrolase_composite"/>
</dbReference>
<dbReference type="PANTHER" id="PTHR22642:SF2">
    <property type="entry name" value="PROTEIN LONG AFTER FAR-RED 3"/>
    <property type="match status" value="1"/>
</dbReference>
<dbReference type="GO" id="GO:0016810">
    <property type="term" value="F:hydrolase activity, acting on carbon-nitrogen (but not peptide) bonds"/>
    <property type="evidence" value="ECO:0007669"/>
    <property type="project" value="InterPro"/>
</dbReference>
<dbReference type="AlphaFoldDB" id="A0A640VXW0"/>
<dbReference type="InterPro" id="IPR033932">
    <property type="entry name" value="YtcJ-like"/>
</dbReference>
<reference evidence="2 3" key="1">
    <citation type="submission" date="2019-12" db="EMBL/GenBank/DDBJ databases">
        <title>Roseobacter cerasinus sp. nov., isolated from seawater around aquaculture.</title>
        <authorList>
            <person name="Muramatsu S."/>
            <person name="Takabe Y."/>
            <person name="Mori K."/>
            <person name="Takaichi S."/>
            <person name="Hanada S."/>
        </authorList>
    </citation>
    <scope>NUCLEOTIDE SEQUENCE [LARGE SCALE GENOMIC DNA]</scope>
    <source>
        <strain evidence="2 3">AI77</strain>
    </source>
</reference>
<dbReference type="Gene3D" id="2.30.40.10">
    <property type="entry name" value="Urease, subunit C, domain 1"/>
    <property type="match status" value="1"/>
</dbReference>
<dbReference type="Gene3D" id="3.10.310.70">
    <property type="match status" value="1"/>
</dbReference>
<evidence type="ECO:0000313" key="3">
    <source>
        <dbReference type="Proteomes" id="UP000436522"/>
    </source>
</evidence>
<dbReference type="PANTHER" id="PTHR22642">
    <property type="entry name" value="IMIDAZOLONEPROPIONASE"/>
    <property type="match status" value="1"/>
</dbReference>
<protein>
    <recommendedName>
        <fullName evidence="1">Amidohydrolase 3 domain-containing protein</fullName>
    </recommendedName>
</protein>